<evidence type="ECO:0000256" key="2">
    <source>
        <dbReference type="ARBA" id="ARBA00023172"/>
    </source>
</evidence>
<reference evidence="4" key="1">
    <citation type="submission" date="2020-03" db="EMBL/GenBank/DDBJ databases">
        <title>The deep terrestrial virosphere.</title>
        <authorList>
            <person name="Holmfeldt K."/>
            <person name="Nilsson E."/>
            <person name="Simone D."/>
            <person name="Lopez-Fernandez M."/>
            <person name="Wu X."/>
            <person name="de Brujin I."/>
            <person name="Lundin D."/>
            <person name="Andersson A."/>
            <person name="Bertilsson S."/>
            <person name="Dopson M."/>
        </authorList>
    </citation>
    <scope>NUCLEOTIDE SEQUENCE</scope>
    <source>
        <strain evidence="4">MM171A01651</strain>
    </source>
</reference>
<dbReference type="GO" id="GO:0006310">
    <property type="term" value="P:DNA recombination"/>
    <property type="evidence" value="ECO:0007669"/>
    <property type="project" value="UniProtKB-KW"/>
</dbReference>
<dbReference type="PANTHER" id="PTHR30349:SF41">
    <property type="entry name" value="INTEGRASE_RECOMBINASE PROTEIN MJ0367-RELATED"/>
    <property type="match status" value="1"/>
</dbReference>
<evidence type="ECO:0000259" key="3">
    <source>
        <dbReference type="PROSITE" id="PS51898"/>
    </source>
</evidence>
<evidence type="ECO:0000256" key="1">
    <source>
        <dbReference type="ARBA" id="ARBA00023125"/>
    </source>
</evidence>
<dbReference type="InterPro" id="IPR011010">
    <property type="entry name" value="DNA_brk_join_enz"/>
</dbReference>
<name>A0A6M3LT96_9ZZZZ</name>
<dbReference type="Gene3D" id="1.10.443.10">
    <property type="entry name" value="Intergrase catalytic core"/>
    <property type="match status" value="1"/>
</dbReference>
<organism evidence="4">
    <name type="scientific">viral metagenome</name>
    <dbReference type="NCBI Taxonomy" id="1070528"/>
    <lineage>
        <taxon>unclassified sequences</taxon>
        <taxon>metagenomes</taxon>
        <taxon>organismal metagenomes</taxon>
    </lineage>
</organism>
<dbReference type="AlphaFoldDB" id="A0A6M3LT96"/>
<gene>
    <name evidence="4" type="ORF">MM171A01651_0004</name>
</gene>
<dbReference type="InterPro" id="IPR050090">
    <property type="entry name" value="Tyrosine_recombinase_XerCD"/>
</dbReference>
<keyword evidence="2" id="KW-0233">DNA recombination</keyword>
<keyword evidence="1" id="KW-0238">DNA-binding</keyword>
<dbReference type="PANTHER" id="PTHR30349">
    <property type="entry name" value="PHAGE INTEGRASE-RELATED"/>
    <property type="match status" value="1"/>
</dbReference>
<dbReference type="SUPFAM" id="SSF56349">
    <property type="entry name" value="DNA breaking-rejoining enzymes"/>
    <property type="match status" value="1"/>
</dbReference>
<protein>
    <submittedName>
        <fullName evidence="4">Putative site-specific tyrosine recombinase</fullName>
    </submittedName>
</protein>
<proteinExistence type="predicted"/>
<dbReference type="InterPro" id="IPR013762">
    <property type="entry name" value="Integrase-like_cat_sf"/>
</dbReference>
<feature type="domain" description="Tyr recombinase" evidence="3">
    <location>
        <begin position="57"/>
        <end position="232"/>
    </location>
</feature>
<dbReference type="InterPro" id="IPR002104">
    <property type="entry name" value="Integrase_catalytic"/>
</dbReference>
<dbReference type="GO" id="GO:0003677">
    <property type="term" value="F:DNA binding"/>
    <property type="evidence" value="ECO:0007669"/>
    <property type="project" value="UniProtKB-KW"/>
</dbReference>
<evidence type="ECO:0000313" key="4">
    <source>
        <dbReference type="EMBL" id="QJA98666.1"/>
    </source>
</evidence>
<dbReference type="GO" id="GO:0015074">
    <property type="term" value="P:DNA integration"/>
    <property type="evidence" value="ECO:0007669"/>
    <property type="project" value="InterPro"/>
</dbReference>
<dbReference type="PROSITE" id="PS51898">
    <property type="entry name" value="TYR_RECOMBINASE"/>
    <property type="match status" value="1"/>
</dbReference>
<sequence>MEPESLEQFMAEVVPYEQEETRRAYYRILKALYRFVCRRHRLVNPMEFIDPPPRHKKIKASLTAGELMLLLTKPIGMRDRALLTFLVDSGCRAGEVASLRPQNIYEGYVMVEGKTGQRFAFISEETRRLLLNLVAINRSVAGNNGNSYYVFLGQRGVLTPSGIYRIVSNYLRAVGIAPPKMGPHRLRHAFGRNYILNGGDTRSLQEIMGHENISVTEGYIELSPEEIRAKHHRFTPLRSAHAAAQGSLFDGPGILEEAEAILAKKGK</sequence>
<accession>A0A6M3LT96</accession>
<dbReference type="Pfam" id="PF00589">
    <property type="entry name" value="Phage_integrase"/>
    <property type="match status" value="1"/>
</dbReference>
<dbReference type="EMBL" id="MT143599">
    <property type="protein sequence ID" value="QJA98666.1"/>
    <property type="molecule type" value="Genomic_DNA"/>
</dbReference>